<evidence type="ECO:0000313" key="3">
    <source>
        <dbReference type="Proteomes" id="UP001595846"/>
    </source>
</evidence>
<dbReference type="Proteomes" id="UP001595846">
    <property type="component" value="Unassembled WGS sequence"/>
</dbReference>
<dbReference type="AlphaFoldDB" id="A0ABD5NN16"/>
<keyword evidence="1" id="KW-0472">Membrane</keyword>
<evidence type="ECO:0000313" key="2">
    <source>
        <dbReference type="EMBL" id="MFC3958413.1"/>
    </source>
</evidence>
<accession>A0ABD5NN16</accession>
<keyword evidence="1" id="KW-1133">Transmembrane helix</keyword>
<gene>
    <name evidence="2" type="ORF">ACFOUR_08535</name>
</gene>
<dbReference type="EMBL" id="JBHSAQ010000003">
    <property type="protein sequence ID" value="MFC3958413.1"/>
    <property type="molecule type" value="Genomic_DNA"/>
</dbReference>
<dbReference type="RefSeq" id="WP_256531242.1">
    <property type="nucleotide sequence ID" value="NZ_CP101824.1"/>
</dbReference>
<proteinExistence type="predicted"/>
<protein>
    <recommendedName>
        <fullName evidence="4">DUF350 domain-containing protein</fullName>
    </recommendedName>
</protein>
<feature type="transmembrane region" description="Helical" evidence="1">
    <location>
        <begin position="21"/>
        <end position="42"/>
    </location>
</feature>
<evidence type="ECO:0008006" key="4">
    <source>
        <dbReference type="Google" id="ProtNLM"/>
    </source>
</evidence>
<organism evidence="2 3">
    <name type="scientific">Halovivax cerinus</name>
    <dbReference type="NCBI Taxonomy" id="1487865"/>
    <lineage>
        <taxon>Archaea</taxon>
        <taxon>Methanobacteriati</taxon>
        <taxon>Methanobacteriota</taxon>
        <taxon>Stenosarchaea group</taxon>
        <taxon>Halobacteria</taxon>
        <taxon>Halobacteriales</taxon>
        <taxon>Natrialbaceae</taxon>
        <taxon>Halovivax</taxon>
    </lineage>
</organism>
<evidence type="ECO:0000256" key="1">
    <source>
        <dbReference type="SAM" id="Phobius"/>
    </source>
</evidence>
<dbReference type="GeneID" id="73903966"/>
<comment type="caution">
    <text evidence="2">The sequence shown here is derived from an EMBL/GenBank/DDBJ whole genome shotgun (WGS) entry which is preliminary data.</text>
</comment>
<reference evidence="2 3" key="1">
    <citation type="journal article" date="2019" name="Int. J. Syst. Evol. Microbiol.">
        <title>The Global Catalogue of Microorganisms (GCM) 10K type strain sequencing project: providing services to taxonomists for standard genome sequencing and annotation.</title>
        <authorList>
            <consortium name="The Broad Institute Genomics Platform"/>
            <consortium name="The Broad Institute Genome Sequencing Center for Infectious Disease"/>
            <person name="Wu L."/>
            <person name="Ma J."/>
        </authorList>
    </citation>
    <scope>NUCLEOTIDE SEQUENCE [LARGE SCALE GENOMIC DNA]</scope>
    <source>
        <strain evidence="2 3">IBRC-M 10256</strain>
    </source>
</reference>
<feature type="transmembrane region" description="Helical" evidence="1">
    <location>
        <begin position="62"/>
        <end position="86"/>
    </location>
</feature>
<keyword evidence="3" id="KW-1185">Reference proteome</keyword>
<keyword evidence="1" id="KW-0812">Transmembrane</keyword>
<sequence length="92" mass="10109">MFSKITDPIYDTLMNGKIVNRLVLILGIVLVLYGAYTILGFYGEIWNQLLKNTPRQNTLAPVLTAFLSVIVGLVAVVLGTVADFSWNPDASH</sequence>
<name>A0ABD5NN16_9EURY</name>